<keyword evidence="1" id="KW-1133">Transmembrane helix</keyword>
<accession>A0A4R0X210</accession>
<protein>
    <submittedName>
        <fullName evidence="2">Uncharacterized protein</fullName>
    </submittedName>
</protein>
<feature type="non-terminal residue" evidence="2">
    <location>
        <position position="88"/>
    </location>
</feature>
<proteinExistence type="predicted"/>
<feature type="transmembrane region" description="Helical" evidence="1">
    <location>
        <begin position="20"/>
        <end position="40"/>
    </location>
</feature>
<evidence type="ECO:0000313" key="3">
    <source>
        <dbReference type="Proteomes" id="UP000294200"/>
    </source>
</evidence>
<reference evidence="2 3" key="1">
    <citation type="submission" date="2017-02" db="EMBL/GenBank/DDBJ databases">
        <title>Paraburkholderia sophoroidis sp. nov. and Paraburkholderia steynii sp. nov. rhizobial symbionts of the fynbos legume Hypocalyptus sophoroides.</title>
        <authorList>
            <person name="Steenkamp E.T."/>
            <person name="Beukes C.W."/>
            <person name="Van Zyl E."/>
            <person name="Avontuur J."/>
            <person name="Chan W.Y."/>
            <person name="Hassen A."/>
            <person name="Palmer M."/>
            <person name="Mthombeni L."/>
            <person name="Phalane F."/>
            <person name="Sereme K."/>
            <person name="Venter S.N."/>
        </authorList>
    </citation>
    <scope>NUCLEOTIDE SEQUENCE [LARGE SCALE GENOMIC DNA]</scope>
    <source>
        <strain evidence="2 3">HC1.1ba</strain>
    </source>
</reference>
<comment type="caution">
    <text evidence="2">The sequence shown here is derived from an EMBL/GenBank/DDBJ whole genome shotgun (WGS) entry which is preliminary data.</text>
</comment>
<sequence length="88" mass="9767">MLTMNPQLAALLADRSLSAMELIGVSVMQAVGFVISTFLAHSLKGKTQFGFGYGALTVLGVRRISYFELRIEPLILLSQQCWAWGYRL</sequence>
<keyword evidence="3" id="KW-1185">Reference proteome</keyword>
<name>A0A4R0X210_9BURK</name>
<dbReference type="Proteomes" id="UP000294200">
    <property type="component" value="Unassembled WGS sequence"/>
</dbReference>
<keyword evidence="1" id="KW-0812">Transmembrane</keyword>
<organism evidence="2 3">
    <name type="scientific">Paraburkholderia steynii</name>
    <dbReference type="NCBI Taxonomy" id="1245441"/>
    <lineage>
        <taxon>Bacteria</taxon>
        <taxon>Pseudomonadati</taxon>
        <taxon>Pseudomonadota</taxon>
        <taxon>Betaproteobacteria</taxon>
        <taxon>Burkholderiales</taxon>
        <taxon>Burkholderiaceae</taxon>
        <taxon>Paraburkholderia</taxon>
    </lineage>
</organism>
<keyword evidence="1" id="KW-0472">Membrane</keyword>
<gene>
    <name evidence="2" type="ORF">BZM27_54715</name>
</gene>
<evidence type="ECO:0000313" key="2">
    <source>
        <dbReference type="EMBL" id="TCG00399.1"/>
    </source>
</evidence>
<evidence type="ECO:0000256" key="1">
    <source>
        <dbReference type="SAM" id="Phobius"/>
    </source>
</evidence>
<dbReference type="EMBL" id="MWML01001009">
    <property type="protein sequence ID" value="TCG00399.1"/>
    <property type="molecule type" value="Genomic_DNA"/>
</dbReference>
<dbReference type="AlphaFoldDB" id="A0A4R0X210"/>